<evidence type="ECO:0000313" key="2">
    <source>
        <dbReference type="Proteomes" id="UP000308600"/>
    </source>
</evidence>
<protein>
    <submittedName>
        <fullName evidence="1">Uncharacterized protein</fullName>
    </submittedName>
</protein>
<evidence type="ECO:0000313" key="1">
    <source>
        <dbReference type="EMBL" id="TFK64967.1"/>
    </source>
</evidence>
<gene>
    <name evidence="1" type="ORF">BDN72DRAFT_846142</name>
</gene>
<dbReference type="Proteomes" id="UP000308600">
    <property type="component" value="Unassembled WGS sequence"/>
</dbReference>
<reference evidence="1 2" key="1">
    <citation type="journal article" date="2019" name="Nat. Ecol. Evol.">
        <title>Megaphylogeny resolves global patterns of mushroom evolution.</title>
        <authorList>
            <person name="Varga T."/>
            <person name="Krizsan K."/>
            <person name="Foldi C."/>
            <person name="Dima B."/>
            <person name="Sanchez-Garcia M."/>
            <person name="Sanchez-Ramirez S."/>
            <person name="Szollosi G.J."/>
            <person name="Szarkandi J.G."/>
            <person name="Papp V."/>
            <person name="Albert L."/>
            <person name="Andreopoulos W."/>
            <person name="Angelini C."/>
            <person name="Antonin V."/>
            <person name="Barry K.W."/>
            <person name="Bougher N.L."/>
            <person name="Buchanan P."/>
            <person name="Buyck B."/>
            <person name="Bense V."/>
            <person name="Catcheside P."/>
            <person name="Chovatia M."/>
            <person name="Cooper J."/>
            <person name="Damon W."/>
            <person name="Desjardin D."/>
            <person name="Finy P."/>
            <person name="Geml J."/>
            <person name="Haridas S."/>
            <person name="Hughes K."/>
            <person name="Justo A."/>
            <person name="Karasinski D."/>
            <person name="Kautmanova I."/>
            <person name="Kiss B."/>
            <person name="Kocsube S."/>
            <person name="Kotiranta H."/>
            <person name="LaButti K.M."/>
            <person name="Lechner B.E."/>
            <person name="Liimatainen K."/>
            <person name="Lipzen A."/>
            <person name="Lukacs Z."/>
            <person name="Mihaltcheva S."/>
            <person name="Morgado L.N."/>
            <person name="Niskanen T."/>
            <person name="Noordeloos M.E."/>
            <person name="Ohm R.A."/>
            <person name="Ortiz-Santana B."/>
            <person name="Ovrebo C."/>
            <person name="Racz N."/>
            <person name="Riley R."/>
            <person name="Savchenko A."/>
            <person name="Shiryaev A."/>
            <person name="Soop K."/>
            <person name="Spirin V."/>
            <person name="Szebenyi C."/>
            <person name="Tomsovsky M."/>
            <person name="Tulloss R.E."/>
            <person name="Uehling J."/>
            <person name="Grigoriev I.V."/>
            <person name="Vagvolgyi C."/>
            <person name="Papp T."/>
            <person name="Martin F.M."/>
            <person name="Miettinen O."/>
            <person name="Hibbett D.S."/>
            <person name="Nagy L.G."/>
        </authorList>
    </citation>
    <scope>NUCLEOTIDE SEQUENCE [LARGE SCALE GENOMIC DNA]</scope>
    <source>
        <strain evidence="1 2">NL-1719</strain>
    </source>
</reference>
<name>A0ACD3AGU1_9AGAR</name>
<dbReference type="EMBL" id="ML208453">
    <property type="protein sequence ID" value="TFK64967.1"/>
    <property type="molecule type" value="Genomic_DNA"/>
</dbReference>
<proteinExistence type="predicted"/>
<accession>A0ACD3AGU1</accession>
<keyword evidence="2" id="KW-1185">Reference proteome</keyword>
<sequence>MTMPNHFNTPPLYPAANDTGTRHQQKHSPQQPARHLHQSASHARQHRSTHNSPRHSRPGTPLCPGTPVRIHSPLVPLSALHLTPIPVQPTLTLDIDSEAPIMSSGLQIHHPQPLTSAPGSPQIRPSSRSERLLRTTLLRDEVERKPLNDDPPSSASKTHRRRHSHAPVPTSPPPTGRPHSHSHSQSQIPSPFQAAAILEHYQATHPHSPTPPRSYQNAQSSHSDFDSDDNEDGDGSMTAAQYTLGSFLFRSAITSPTLASPPSKKKKLSSSSSSVVGRQRSSMPAVPFTPFAVGGAPTPAPSGPVNAYGKEAEGGLFGVSVAGYGSTAGKGKLESSGGDSGEFCLYHPNGHGHHATHIGRSLAQSRSISPSPAPDGLNSGVRRHKSLKTPGEQERLTRGRAGSAIEVIGGGGGEPLGMTPHELVLRARLERVLNTGKGIEEREMKKEERNRRSLERGRRERTSSNEVQDEQGGWPWRDKNNNNNKDNISTPNTPPDSSYNRSSVHSSSSSHHSSRHAQNNTNHPPVPPLPQQRSQPHSPGPQRSKTDPISHQSHSYSVPVTPRHTATFPPLHLSTITTTTPNIPSSTVQQVPSTTMSLLFSSKMVETPVDEHATGADQIMLTPPPTPPTITRGTLPSLLPYSPAAAAAAAAAASLDSQRRGSKSSSSCSSSENGVSGPTHRKRLSGSSIPSSSAAIGGGPSQSQRRGHHHRNSTSTATMTYSSDVTGSQTLGRRRASTATSRTRSVHSHHQTSSPVPPLPPFTPSTAAVATHGQSQAMRASSHTRSPSYSPQTDASRGRDREMPPPLDLDYTSGMTRPAFNTRKASAQCRAMEGYVSFASIEGLGEPPEGLNSPIVADGDDDDEEGRGRKGNGLMWRLGVSSLGWRKLLGGSTGGAEEGSNPAVAA</sequence>
<organism evidence="1 2">
    <name type="scientific">Pluteus cervinus</name>
    <dbReference type="NCBI Taxonomy" id="181527"/>
    <lineage>
        <taxon>Eukaryota</taxon>
        <taxon>Fungi</taxon>
        <taxon>Dikarya</taxon>
        <taxon>Basidiomycota</taxon>
        <taxon>Agaricomycotina</taxon>
        <taxon>Agaricomycetes</taxon>
        <taxon>Agaricomycetidae</taxon>
        <taxon>Agaricales</taxon>
        <taxon>Pluteineae</taxon>
        <taxon>Pluteaceae</taxon>
        <taxon>Pluteus</taxon>
    </lineage>
</organism>